<dbReference type="PANTHER" id="PTHR43586:SF8">
    <property type="entry name" value="CYSTEINE DESULFURASE 1, CHLOROPLASTIC"/>
    <property type="match status" value="1"/>
</dbReference>
<comment type="catalytic activity">
    <reaction evidence="6">
        <text>(sulfur carrier)-H + L-cysteine = (sulfur carrier)-SH + L-alanine</text>
        <dbReference type="Rhea" id="RHEA:43892"/>
        <dbReference type="Rhea" id="RHEA-COMP:14737"/>
        <dbReference type="Rhea" id="RHEA-COMP:14739"/>
        <dbReference type="ChEBI" id="CHEBI:29917"/>
        <dbReference type="ChEBI" id="CHEBI:35235"/>
        <dbReference type="ChEBI" id="CHEBI:57972"/>
        <dbReference type="ChEBI" id="CHEBI:64428"/>
        <dbReference type="EC" id="2.8.1.7"/>
    </reaction>
</comment>
<comment type="similarity">
    <text evidence="2">Belongs to the class-V pyridoxal-phosphate-dependent aminotransferase family. Csd subfamily.</text>
</comment>
<dbReference type="GO" id="GO:0031071">
    <property type="term" value="F:cysteine desulfurase activity"/>
    <property type="evidence" value="ECO:0007669"/>
    <property type="project" value="UniProtKB-EC"/>
</dbReference>
<dbReference type="GO" id="GO:0006534">
    <property type="term" value="P:cysteine metabolic process"/>
    <property type="evidence" value="ECO:0007669"/>
    <property type="project" value="InterPro"/>
</dbReference>
<dbReference type="InterPro" id="IPR015424">
    <property type="entry name" value="PyrdxlP-dep_Trfase"/>
</dbReference>
<dbReference type="NCBIfam" id="TIGR01979">
    <property type="entry name" value="sufS"/>
    <property type="match status" value="1"/>
</dbReference>
<evidence type="ECO:0000256" key="3">
    <source>
        <dbReference type="ARBA" id="ARBA00012239"/>
    </source>
</evidence>
<keyword evidence="5" id="KW-0663">Pyridoxal phosphate</keyword>
<dbReference type="EMBL" id="DSMG01000165">
    <property type="protein sequence ID" value="HDX32948.1"/>
    <property type="molecule type" value="Genomic_DNA"/>
</dbReference>
<dbReference type="SUPFAM" id="SSF53383">
    <property type="entry name" value="PLP-dependent transferases"/>
    <property type="match status" value="1"/>
</dbReference>
<keyword evidence="4" id="KW-0808">Transferase</keyword>
<dbReference type="Gene3D" id="3.90.1150.10">
    <property type="entry name" value="Aspartate Aminotransferase, domain 1"/>
    <property type="match status" value="1"/>
</dbReference>
<dbReference type="Gene3D" id="3.40.640.10">
    <property type="entry name" value="Type I PLP-dependent aspartate aminotransferase-like (Major domain)"/>
    <property type="match status" value="1"/>
</dbReference>
<evidence type="ECO:0000259" key="7">
    <source>
        <dbReference type="Pfam" id="PF00266"/>
    </source>
</evidence>
<dbReference type="CDD" id="cd06453">
    <property type="entry name" value="SufS_like"/>
    <property type="match status" value="1"/>
</dbReference>
<dbReference type="AlphaFoldDB" id="A0A7C1JY76"/>
<dbReference type="Pfam" id="PF00266">
    <property type="entry name" value="Aminotran_5"/>
    <property type="match status" value="1"/>
</dbReference>
<evidence type="ECO:0000256" key="5">
    <source>
        <dbReference type="ARBA" id="ARBA00022898"/>
    </source>
</evidence>
<evidence type="ECO:0000256" key="6">
    <source>
        <dbReference type="ARBA" id="ARBA00050776"/>
    </source>
</evidence>
<feature type="domain" description="Aminotransferase class V" evidence="7">
    <location>
        <begin position="28"/>
        <end position="398"/>
    </location>
</feature>
<comment type="caution">
    <text evidence="8">The sequence shown here is derived from an EMBL/GenBank/DDBJ whole genome shotgun (WGS) entry which is preliminary data.</text>
</comment>
<dbReference type="InterPro" id="IPR015422">
    <property type="entry name" value="PyrdxlP-dep_Trfase_small"/>
</dbReference>
<dbReference type="PANTHER" id="PTHR43586">
    <property type="entry name" value="CYSTEINE DESULFURASE"/>
    <property type="match status" value="1"/>
</dbReference>
<organism evidence="8">
    <name type="scientific">Caldilinea aerophila</name>
    <dbReference type="NCBI Taxonomy" id="133453"/>
    <lineage>
        <taxon>Bacteria</taxon>
        <taxon>Bacillati</taxon>
        <taxon>Chloroflexota</taxon>
        <taxon>Caldilineae</taxon>
        <taxon>Caldilineales</taxon>
        <taxon>Caldilineaceae</taxon>
        <taxon>Caldilinea</taxon>
    </lineage>
</organism>
<evidence type="ECO:0000313" key="8">
    <source>
        <dbReference type="EMBL" id="HDX32948.1"/>
    </source>
</evidence>
<dbReference type="InterPro" id="IPR000192">
    <property type="entry name" value="Aminotrans_V_dom"/>
</dbReference>
<protein>
    <recommendedName>
        <fullName evidence="3">cysteine desulfurase</fullName>
        <ecNumber evidence="3">2.8.1.7</ecNumber>
    </recommendedName>
</protein>
<name>A0A7C1JY76_9CHLR</name>
<evidence type="ECO:0000256" key="1">
    <source>
        <dbReference type="ARBA" id="ARBA00001933"/>
    </source>
</evidence>
<dbReference type="InterPro" id="IPR010970">
    <property type="entry name" value="Cys_dSase_SufS"/>
</dbReference>
<dbReference type="PIRSF" id="PIRSF005572">
    <property type="entry name" value="NifS"/>
    <property type="match status" value="1"/>
</dbReference>
<dbReference type="InterPro" id="IPR016454">
    <property type="entry name" value="Cysteine_dSase"/>
</dbReference>
<evidence type="ECO:0000256" key="2">
    <source>
        <dbReference type="ARBA" id="ARBA00010447"/>
    </source>
</evidence>
<dbReference type="GO" id="GO:0030170">
    <property type="term" value="F:pyridoxal phosphate binding"/>
    <property type="evidence" value="ECO:0007669"/>
    <property type="project" value="InterPro"/>
</dbReference>
<dbReference type="InterPro" id="IPR015421">
    <property type="entry name" value="PyrdxlP-dep_Trfase_major"/>
</dbReference>
<proteinExistence type="inferred from homology"/>
<comment type="cofactor">
    <cofactor evidence="1">
        <name>pyridoxal 5'-phosphate</name>
        <dbReference type="ChEBI" id="CHEBI:597326"/>
    </cofactor>
</comment>
<reference evidence="8" key="1">
    <citation type="journal article" date="2020" name="mSystems">
        <title>Genome- and Community-Level Interaction Insights into Carbon Utilization and Element Cycling Functions of Hydrothermarchaeota in Hydrothermal Sediment.</title>
        <authorList>
            <person name="Zhou Z."/>
            <person name="Liu Y."/>
            <person name="Xu W."/>
            <person name="Pan J."/>
            <person name="Luo Z.H."/>
            <person name="Li M."/>
        </authorList>
    </citation>
    <scope>NUCLEOTIDE SEQUENCE [LARGE SCALE GENOMIC DNA]</scope>
    <source>
        <strain evidence="8">SpSt-289</strain>
    </source>
</reference>
<gene>
    <name evidence="8" type="ORF">ENQ20_15880</name>
</gene>
<dbReference type="EC" id="2.8.1.7" evidence="3"/>
<evidence type="ECO:0000256" key="4">
    <source>
        <dbReference type="ARBA" id="ARBA00022679"/>
    </source>
</evidence>
<sequence>MQVADRTTALRNDFPILQRVLPNGRPLVYLDNAASSQKPECVIRAMDDYYRRYNANVHRGVHTLSEEATAAFEAAREKVAQFIHAPSARQIVFTRGTTEGINLVAYSWGRANLGPGDEVLITEMEHHANIVPWQIVQEQLGFTLRYVPITPQGVLDLERLPDLLTERTKLFCFVHASNVVGTINPVQELVAAARAVGAKVLIDGAQSVPHMPVDVQALDADFYVFSGHKMCGPTGVGVLYAKRELLEAMPPFMGGGDMIREVKMTGSKWNSVPYKFEAGTPAIAEVIGLGAAVDYLQQVGMEWVHAHEREITRYAYERMSEVEGLRILGPGPAQRGGLIAFTLDGIHPHDVAAILDRAGVAVRAGHHCAQPLHDRLGVHASARASFYLYNTLDEVDVLVEALHHAQEVFAV</sequence>
<accession>A0A7C1JY76</accession>